<keyword evidence="5" id="KW-1185">Reference proteome</keyword>
<dbReference type="AlphaFoldDB" id="A0AAU9WLS6"/>
<dbReference type="EMBL" id="CALNXJ010000016">
    <property type="protein sequence ID" value="CAH3118340.1"/>
    <property type="molecule type" value="Genomic_DNA"/>
</dbReference>
<feature type="transmembrane region" description="Helical" evidence="1">
    <location>
        <begin position="202"/>
        <end position="228"/>
    </location>
</feature>
<evidence type="ECO:0000313" key="5">
    <source>
        <dbReference type="Proteomes" id="UP001159428"/>
    </source>
</evidence>
<sequence length="742" mass="83274">MASCATTKTAAVKSFAVFVTFSVLQRCSSSSPGSVWEGNSHIARQFGFPFPFPLPKFNFSDVSEECQAIVQKLSSFSSPLSYSYLDAIGKPQSGLFLGNTGWLGSYSECTESIPDAHYCLAYVAFPQPPLTITESIPVRWGICAPKQCSEKDVTAGLQDMLTGINKYMNRTEVELRPQKGYGLPPSGKAVYCQKKSEYTTGVILTLILCGLILSLCLVGTLCDIFISFSKKPSAPVNKSNGFMPIRDDSLVTLEGDVPDSFTGSGTHSSDTTQFLNPSPEVAISASSRLSSFPQKKDDPNVVVQFFLCFSLIKNTSRIMDTKVPASAITSINGMRVMSMWWVILGHVYGFQTVSTMSNFLLLLQIIQRFTFEAIGNATFSVDSFFFLSGLLVSYLSLRHMEKKNGQLPLFKYYFHRFWRLTPAYMFVLLFYDKLNGFLGDGPLWYQAQAKNPCDKYWWTNLLYINNFYPTSMNASCFGWAWYLANDMQFHIIAPAILFVAYRFRLRGLIVIVGFLLSISFVTTAVIYAHYNIAAVMLSKAAQEETQKHVDSMSLTYEKPYCRISPYLVGMVTGYLLLHAKDWRLPSKVQTYLINMAGWCVAIALALSTLYGQYKVTRKDNPVPFSRAENIIYGTFSRFAWSLALAWVIFACHNGLGGLVNKFLSARFWIPLGRLTYCAYLVHPIIIFALFQSFETVRAYSDVHMAFFYVGVLGISYAVAFIVSVCVEYPMMQLEKFIFKGDN</sequence>
<keyword evidence="1" id="KW-0472">Membrane</keyword>
<reference evidence="4 5" key="1">
    <citation type="submission" date="2022-05" db="EMBL/GenBank/DDBJ databases">
        <authorList>
            <consortium name="Genoscope - CEA"/>
            <person name="William W."/>
        </authorList>
    </citation>
    <scope>NUCLEOTIDE SEQUENCE [LARGE SCALE GENOMIC DNA]</scope>
</reference>
<feature type="transmembrane region" description="Helical" evidence="1">
    <location>
        <begin position="417"/>
        <end position="434"/>
    </location>
</feature>
<dbReference type="SMART" id="SM00703">
    <property type="entry name" value="NRF"/>
    <property type="match status" value="1"/>
</dbReference>
<dbReference type="InterPro" id="IPR002656">
    <property type="entry name" value="Acyl_transf_3_dom"/>
</dbReference>
<dbReference type="Proteomes" id="UP001159428">
    <property type="component" value="Unassembled WGS sequence"/>
</dbReference>
<evidence type="ECO:0000313" key="4">
    <source>
        <dbReference type="EMBL" id="CAH3118340.1"/>
    </source>
</evidence>
<feature type="transmembrane region" description="Helical" evidence="1">
    <location>
        <begin position="378"/>
        <end position="397"/>
    </location>
</feature>
<feature type="chain" id="PRO_5043347751" description="Nose resistant-to-fluoxetine protein N-terminal domain-containing protein" evidence="2">
    <location>
        <begin position="30"/>
        <end position="742"/>
    </location>
</feature>
<dbReference type="InterPro" id="IPR052728">
    <property type="entry name" value="O2_lipid_transport_reg"/>
</dbReference>
<comment type="caution">
    <text evidence="4">The sequence shown here is derived from an EMBL/GenBank/DDBJ whole genome shotgun (WGS) entry which is preliminary data.</text>
</comment>
<dbReference type="PANTHER" id="PTHR11161:SF0">
    <property type="entry name" value="O-ACYLTRANSFERASE LIKE PROTEIN"/>
    <property type="match status" value="1"/>
</dbReference>
<feature type="transmembrane region" description="Helical" evidence="1">
    <location>
        <begin position="479"/>
        <end position="501"/>
    </location>
</feature>
<evidence type="ECO:0000256" key="2">
    <source>
        <dbReference type="SAM" id="SignalP"/>
    </source>
</evidence>
<feature type="transmembrane region" description="Helical" evidence="1">
    <location>
        <begin position="508"/>
        <end position="530"/>
    </location>
</feature>
<evidence type="ECO:0000256" key="1">
    <source>
        <dbReference type="SAM" id="Phobius"/>
    </source>
</evidence>
<feature type="transmembrane region" description="Helical" evidence="1">
    <location>
        <begin position="705"/>
        <end position="726"/>
    </location>
</feature>
<dbReference type="InterPro" id="IPR006621">
    <property type="entry name" value="Nose-resist-to-fluoxetine_N"/>
</dbReference>
<feature type="transmembrane region" description="Helical" evidence="1">
    <location>
        <begin position="676"/>
        <end position="693"/>
    </location>
</feature>
<gene>
    <name evidence="4" type="ORF">PMEA_00007296</name>
</gene>
<proteinExistence type="predicted"/>
<feature type="transmembrane region" description="Helical" evidence="1">
    <location>
        <begin position="563"/>
        <end position="579"/>
    </location>
</feature>
<organism evidence="4 5">
    <name type="scientific">Pocillopora meandrina</name>
    <dbReference type="NCBI Taxonomy" id="46732"/>
    <lineage>
        <taxon>Eukaryota</taxon>
        <taxon>Metazoa</taxon>
        <taxon>Cnidaria</taxon>
        <taxon>Anthozoa</taxon>
        <taxon>Hexacorallia</taxon>
        <taxon>Scleractinia</taxon>
        <taxon>Astrocoeniina</taxon>
        <taxon>Pocilloporidae</taxon>
        <taxon>Pocillopora</taxon>
    </lineage>
</organism>
<evidence type="ECO:0000259" key="3">
    <source>
        <dbReference type="SMART" id="SM00703"/>
    </source>
</evidence>
<dbReference type="Pfam" id="PF20146">
    <property type="entry name" value="NRF"/>
    <property type="match status" value="1"/>
</dbReference>
<protein>
    <recommendedName>
        <fullName evidence="3">Nose resistant-to-fluoxetine protein N-terminal domain-containing protein</fullName>
    </recommendedName>
</protein>
<dbReference type="GO" id="GO:0016747">
    <property type="term" value="F:acyltransferase activity, transferring groups other than amino-acyl groups"/>
    <property type="evidence" value="ECO:0007669"/>
    <property type="project" value="InterPro"/>
</dbReference>
<feature type="transmembrane region" description="Helical" evidence="1">
    <location>
        <begin position="340"/>
        <end position="366"/>
    </location>
</feature>
<feature type="signal peptide" evidence="2">
    <location>
        <begin position="1"/>
        <end position="29"/>
    </location>
</feature>
<dbReference type="Pfam" id="PF01757">
    <property type="entry name" value="Acyl_transf_3"/>
    <property type="match status" value="1"/>
</dbReference>
<dbReference type="PANTHER" id="PTHR11161">
    <property type="entry name" value="O-ACYLTRANSFERASE"/>
    <property type="match status" value="1"/>
</dbReference>
<keyword evidence="2" id="KW-0732">Signal</keyword>
<feature type="transmembrane region" description="Helical" evidence="1">
    <location>
        <begin position="630"/>
        <end position="655"/>
    </location>
</feature>
<feature type="transmembrane region" description="Helical" evidence="1">
    <location>
        <begin position="591"/>
        <end position="610"/>
    </location>
</feature>
<keyword evidence="1" id="KW-0812">Transmembrane</keyword>
<keyword evidence="1" id="KW-1133">Transmembrane helix</keyword>
<name>A0AAU9WLS6_9CNID</name>
<feature type="domain" description="Nose resistant-to-fluoxetine protein N-terminal" evidence="3">
    <location>
        <begin position="63"/>
        <end position="178"/>
    </location>
</feature>
<accession>A0AAU9WLS6</accession>